<dbReference type="AlphaFoldDB" id="A0A9W9XH78"/>
<organism evidence="7 8">
    <name type="scientific">Penicillium diatomitis</name>
    <dbReference type="NCBI Taxonomy" id="2819901"/>
    <lineage>
        <taxon>Eukaryota</taxon>
        <taxon>Fungi</taxon>
        <taxon>Dikarya</taxon>
        <taxon>Ascomycota</taxon>
        <taxon>Pezizomycotina</taxon>
        <taxon>Eurotiomycetes</taxon>
        <taxon>Eurotiomycetidae</taxon>
        <taxon>Eurotiales</taxon>
        <taxon>Aspergillaceae</taxon>
        <taxon>Penicillium</taxon>
    </lineage>
</organism>
<keyword evidence="8" id="KW-1185">Reference proteome</keyword>
<dbReference type="InterPro" id="IPR036864">
    <property type="entry name" value="Zn2-C6_fun-type_DNA-bd_sf"/>
</dbReference>
<evidence type="ECO:0000256" key="4">
    <source>
        <dbReference type="ARBA" id="ARBA00023242"/>
    </source>
</evidence>
<name>A0A9W9XH78_9EURO</name>
<gene>
    <name evidence="7" type="ORF">N7539_001697</name>
</gene>
<feature type="compositionally biased region" description="Acidic residues" evidence="5">
    <location>
        <begin position="113"/>
        <end position="123"/>
    </location>
</feature>
<keyword evidence="1" id="KW-0805">Transcription regulation</keyword>
<keyword evidence="3" id="KW-0804">Transcription</keyword>
<reference evidence="7" key="2">
    <citation type="journal article" date="2023" name="IMA Fungus">
        <title>Comparative genomic study of the Penicillium genus elucidates a diverse pangenome and 15 lateral gene transfer events.</title>
        <authorList>
            <person name="Petersen C."/>
            <person name="Sorensen T."/>
            <person name="Nielsen M.R."/>
            <person name="Sondergaard T.E."/>
            <person name="Sorensen J.L."/>
            <person name="Fitzpatrick D.A."/>
            <person name="Frisvad J.C."/>
            <person name="Nielsen K.L."/>
        </authorList>
    </citation>
    <scope>NUCLEOTIDE SEQUENCE</scope>
    <source>
        <strain evidence="7">IBT 30728</strain>
    </source>
</reference>
<dbReference type="GO" id="GO:0000981">
    <property type="term" value="F:DNA-binding transcription factor activity, RNA polymerase II-specific"/>
    <property type="evidence" value="ECO:0007669"/>
    <property type="project" value="InterPro"/>
</dbReference>
<dbReference type="InterPro" id="IPR021858">
    <property type="entry name" value="Fun_TF"/>
</dbReference>
<dbReference type="GO" id="GO:0003677">
    <property type="term" value="F:DNA binding"/>
    <property type="evidence" value="ECO:0007669"/>
    <property type="project" value="UniProtKB-KW"/>
</dbReference>
<proteinExistence type="predicted"/>
<dbReference type="PROSITE" id="PS00463">
    <property type="entry name" value="ZN2_CY6_FUNGAL_1"/>
    <property type="match status" value="1"/>
</dbReference>
<feature type="domain" description="Zn(2)-C6 fungal-type" evidence="6">
    <location>
        <begin position="4"/>
        <end position="32"/>
    </location>
</feature>
<dbReference type="PANTHER" id="PTHR38791">
    <property type="entry name" value="ZN(II)2CYS6 TRANSCRIPTION FACTOR (EUROFUNG)-RELATED-RELATED"/>
    <property type="match status" value="1"/>
</dbReference>
<evidence type="ECO:0000256" key="5">
    <source>
        <dbReference type="SAM" id="MobiDB-lite"/>
    </source>
</evidence>
<evidence type="ECO:0000256" key="2">
    <source>
        <dbReference type="ARBA" id="ARBA00023125"/>
    </source>
</evidence>
<feature type="region of interest" description="Disordered" evidence="5">
    <location>
        <begin position="54"/>
        <end position="78"/>
    </location>
</feature>
<dbReference type="PROSITE" id="PS50048">
    <property type="entry name" value="ZN2_CY6_FUNGAL_2"/>
    <property type="match status" value="1"/>
</dbReference>
<dbReference type="Proteomes" id="UP001148312">
    <property type="component" value="Unassembled WGS sequence"/>
</dbReference>
<dbReference type="InterPro" id="IPR001138">
    <property type="entry name" value="Zn2Cys6_DnaBD"/>
</dbReference>
<dbReference type="InterPro" id="IPR053175">
    <property type="entry name" value="DHMBA_Reg_Transcription_Factor"/>
</dbReference>
<keyword evidence="2" id="KW-0238">DNA-binding</keyword>
<reference evidence="7" key="1">
    <citation type="submission" date="2022-12" db="EMBL/GenBank/DDBJ databases">
        <authorList>
            <person name="Petersen C."/>
        </authorList>
    </citation>
    <scope>NUCLEOTIDE SEQUENCE</scope>
    <source>
        <strain evidence="7">IBT 30728</strain>
    </source>
</reference>
<dbReference type="Pfam" id="PF11951">
    <property type="entry name" value="Fungal_trans_2"/>
    <property type="match status" value="1"/>
</dbReference>
<feature type="region of interest" description="Disordered" evidence="5">
    <location>
        <begin position="599"/>
        <end position="624"/>
    </location>
</feature>
<feature type="compositionally biased region" description="Low complexity" evidence="5">
    <location>
        <begin position="607"/>
        <end position="619"/>
    </location>
</feature>
<feature type="compositionally biased region" description="Basic and acidic residues" evidence="5">
    <location>
        <begin position="56"/>
        <end position="74"/>
    </location>
</feature>
<dbReference type="GO" id="GO:0008270">
    <property type="term" value="F:zinc ion binding"/>
    <property type="evidence" value="ECO:0007669"/>
    <property type="project" value="InterPro"/>
</dbReference>
<dbReference type="GeneID" id="81621549"/>
<dbReference type="SMART" id="SM00066">
    <property type="entry name" value="GAL4"/>
    <property type="match status" value="1"/>
</dbReference>
<keyword evidence="4" id="KW-0539">Nucleus</keyword>
<dbReference type="SUPFAM" id="SSF57701">
    <property type="entry name" value="Zn2/Cys6 DNA-binding domain"/>
    <property type="match status" value="1"/>
</dbReference>
<dbReference type="EMBL" id="JAPWDQ010000002">
    <property type="protein sequence ID" value="KAJ5492951.1"/>
    <property type="molecule type" value="Genomic_DNA"/>
</dbReference>
<dbReference type="RefSeq" id="XP_056793331.1">
    <property type="nucleotide sequence ID" value="XM_056931300.1"/>
</dbReference>
<comment type="caution">
    <text evidence="7">The sequence shown here is derived from an EMBL/GenBank/DDBJ whole genome shotgun (WGS) entry which is preliminary data.</text>
</comment>
<feature type="region of interest" description="Disordered" evidence="5">
    <location>
        <begin position="98"/>
        <end position="130"/>
    </location>
</feature>
<evidence type="ECO:0000313" key="7">
    <source>
        <dbReference type="EMBL" id="KAJ5492951.1"/>
    </source>
</evidence>
<evidence type="ECO:0000256" key="3">
    <source>
        <dbReference type="ARBA" id="ARBA00023163"/>
    </source>
</evidence>
<dbReference type="PANTHER" id="PTHR38791:SF11">
    <property type="entry name" value="ZN(II)2CYS6 TRANSCRIPTION FACTOR (EUROFUNG)"/>
    <property type="match status" value="1"/>
</dbReference>
<accession>A0A9W9XH78</accession>
<protein>
    <recommendedName>
        <fullName evidence="6">Zn(2)-C6 fungal-type domain-containing protein</fullName>
    </recommendedName>
</protein>
<evidence type="ECO:0000259" key="6">
    <source>
        <dbReference type="PROSITE" id="PS50048"/>
    </source>
</evidence>
<evidence type="ECO:0000313" key="8">
    <source>
        <dbReference type="Proteomes" id="UP001148312"/>
    </source>
</evidence>
<dbReference type="Gene3D" id="4.10.240.10">
    <property type="entry name" value="Zn(2)-C6 fungal-type DNA-binding domain"/>
    <property type="match status" value="1"/>
</dbReference>
<evidence type="ECO:0000256" key="1">
    <source>
        <dbReference type="ARBA" id="ARBA00023015"/>
    </source>
</evidence>
<sequence>MTKGCYTCRRRRIICDNGQPTCRKCRDAGKECLGYQKPLVWVKGGVASRGKMMGRSFDDFKKPEGNTEARKVGRDYTPTASNTGGGFGFITIAEASSSSANSSPSAGTYTSPESDEYAQESTEDNMGHSTTVRSGLSELASSKNTDNRLVQMPGNGSFSSYNSAPWGLIDPLLKDMSQASRFYIHHYNQNMAHDFVVYRQSKNPWRNIIPLVGESPLLAHALCAMSAVHYSLMLDSDSSQMPWSSNNPLTRKGTPLSPHDLQALVFPASQRRSSSQAFQHFLEFKQRTLHQLSKDLRNPVMQRDDRTLAAIVVLALVDVFESGSGAWSYHIEGAKKLLRDRPENHPGQRILDDLETFAIDGCLIMEIMGSTLARPGALSKPFFSAAMGPAMLKRLEETSWVGCPAYLLEVIFFIHTLWYSDSEATLATPQPTALSALMHPGQPLTLDSYLALLQGIREFDPVAWAYHMQSSHFLPDLSTRIALGKSYQNAVYLYTSRVLNRARAGYTPPWADVGLPADHAATASALLEHICSVPHSDPHFKCLIWPTFIAGAECRRPSQRPLILEKLGALYHTVTSVNVQNAAWVLRLMWEKHDQRREQKSDMSSYTDTTTEPPETLDALPDHSRAETYDECDDTFDWVDELDESRLDWLFI</sequence>
<dbReference type="CDD" id="cd00067">
    <property type="entry name" value="GAL4"/>
    <property type="match status" value="1"/>
</dbReference>
<dbReference type="Pfam" id="PF00172">
    <property type="entry name" value="Zn_clus"/>
    <property type="match status" value="1"/>
</dbReference>